<gene>
    <name evidence="3" type="ORF">K469DRAFT_621613</name>
</gene>
<keyword evidence="4" id="KW-1185">Reference proteome</keyword>
<evidence type="ECO:0000259" key="2">
    <source>
        <dbReference type="Pfam" id="PF25545"/>
    </source>
</evidence>
<feature type="compositionally biased region" description="Polar residues" evidence="1">
    <location>
        <begin position="219"/>
        <end position="230"/>
    </location>
</feature>
<reference evidence="3" key="1">
    <citation type="journal article" date="2020" name="Stud. Mycol.">
        <title>101 Dothideomycetes genomes: a test case for predicting lifestyles and emergence of pathogens.</title>
        <authorList>
            <person name="Haridas S."/>
            <person name="Albert R."/>
            <person name="Binder M."/>
            <person name="Bloem J."/>
            <person name="Labutti K."/>
            <person name="Salamov A."/>
            <person name="Andreopoulos B."/>
            <person name="Baker S."/>
            <person name="Barry K."/>
            <person name="Bills G."/>
            <person name="Bluhm B."/>
            <person name="Cannon C."/>
            <person name="Castanera R."/>
            <person name="Culley D."/>
            <person name="Daum C."/>
            <person name="Ezra D."/>
            <person name="Gonzalez J."/>
            <person name="Henrissat B."/>
            <person name="Kuo A."/>
            <person name="Liang C."/>
            <person name="Lipzen A."/>
            <person name="Lutzoni F."/>
            <person name="Magnuson J."/>
            <person name="Mondo S."/>
            <person name="Nolan M."/>
            <person name="Ohm R."/>
            <person name="Pangilinan J."/>
            <person name="Park H.-J."/>
            <person name="Ramirez L."/>
            <person name="Alfaro M."/>
            <person name="Sun H."/>
            <person name="Tritt A."/>
            <person name="Yoshinaga Y."/>
            <person name="Zwiers L.-H."/>
            <person name="Turgeon B."/>
            <person name="Goodwin S."/>
            <person name="Spatafora J."/>
            <person name="Crous P."/>
            <person name="Grigoriev I."/>
        </authorList>
    </citation>
    <scope>NUCLEOTIDE SEQUENCE</scope>
    <source>
        <strain evidence="3">CBS 207.26</strain>
    </source>
</reference>
<name>A0A6A6ENR6_9PEZI</name>
<dbReference type="EMBL" id="ML994616">
    <property type="protein sequence ID" value="KAF2191730.1"/>
    <property type="molecule type" value="Genomic_DNA"/>
</dbReference>
<feature type="compositionally biased region" description="Polar residues" evidence="1">
    <location>
        <begin position="41"/>
        <end position="60"/>
    </location>
</feature>
<feature type="domain" description="DUF7924" evidence="2">
    <location>
        <begin position="288"/>
        <end position="510"/>
    </location>
</feature>
<evidence type="ECO:0000256" key="1">
    <source>
        <dbReference type="SAM" id="MobiDB-lite"/>
    </source>
</evidence>
<dbReference type="PANTHER" id="PTHR42470:SF1">
    <property type="entry name" value="VAST DOMAIN-CONTAINING PROTEIN"/>
    <property type="match status" value="1"/>
</dbReference>
<feature type="compositionally biased region" description="Basic and acidic residues" evidence="1">
    <location>
        <begin position="209"/>
        <end position="218"/>
    </location>
</feature>
<feature type="compositionally biased region" description="Basic residues" evidence="1">
    <location>
        <begin position="540"/>
        <end position="553"/>
    </location>
</feature>
<dbReference type="OrthoDB" id="3792540at2759"/>
<accession>A0A6A6ENR6</accession>
<dbReference type="InterPro" id="IPR057684">
    <property type="entry name" value="DUF7924"/>
</dbReference>
<dbReference type="AlphaFoldDB" id="A0A6A6ENR6"/>
<proteinExistence type="predicted"/>
<protein>
    <recommendedName>
        <fullName evidence="2">DUF7924 domain-containing protein</fullName>
    </recommendedName>
</protein>
<dbReference type="PANTHER" id="PTHR42470">
    <property type="entry name" value="VAST DOMAIN-CONTAINING PROTEIN"/>
    <property type="match status" value="1"/>
</dbReference>
<evidence type="ECO:0000313" key="3">
    <source>
        <dbReference type="EMBL" id="KAF2191730.1"/>
    </source>
</evidence>
<feature type="region of interest" description="Disordered" evidence="1">
    <location>
        <begin position="522"/>
        <end position="565"/>
    </location>
</feature>
<evidence type="ECO:0000313" key="4">
    <source>
        <dbReference type="Proteomes" id="UP000800200"/>
    </source>
</evidence>
<feature type="region of interest" description="Disordered" evidence="1">
    <location>
        <begin position="184"/>
        <end position="230"/>
    </location>
</feature>
<feature type="region of interest" description="Disordered" evidence="1">
    <location>
        <begin position="41"/>
        <end position="74"/>
    </location>
</feature>
<sequence>MLLQSATLISRKPPFAESGQNNSALSPSLWYSKRLKVDQNTTTQTTARQKRILQQSAQSVKSKKRQIDETSGINLPPAQKARLACTKEPELADEEAQQAATEFVQIVQQPKPLPPKRSYAAFLEDSIGSPVSSRYRPDSVDSFVRAWVVDTPLLSQAYRERHCRSDSFLGSSNSEFIPRRLTKSAPNMEDSQDRFVVPPTPSSTASRSFRADAEEDGSRSSASSTTGVRNPLYRQNNLRFNNIHVRHPASHLPDFVSSHVHAVRAQRNSPGPTSDELKQYIHRLDSLAEGCTEDQVSVFLKDTIFPNSESDSVYGPATGLASSSNALMSQHLVPADPTSPYRVTQPKPDLLYAYSGKTAKAFTQSQLLAQTMLHPRNPDYPTATLQGLRFPFFAIEFKAAGGTRGDLWVATNQCASASSACLKAVERLNILLREHECVRMVDNVSYSIAVDNNIAQLYISWKEEDLNYFVQRVDSFLLSSPDHFINFRKQIRNVLDWGKDKRLEQIRDALDTILEENRRKAAGLAKARPLPDASASSSSQRRKTSSSHGRSRRAQSVQQYQSEGVKETYWEWDAKSKRHFHREGSGSITWAKEYGQSQ</sequence>
<dbReference type="Proteomes" id="UP000800200">
    <property type="component" value="Unassembled WGS sequence"/>
</dbReference>
<feature type="region of interest" description="Disordered" evidence="1">
    <location>
        <begin position="578"/>
        <end position="598"/>
    </location>
</feature>
<dbReference type="Pfam" id="PF25545">
    <property type="entry name" value="DUF7924"/>
    <property type="match status" value="1"/>
</dbReference>
<organism evidence="3 4">
    <name type="scientific">Zopfia rhizophila CBS 207.26</name>
    <dbReference type="NCBI Taxonomy" id="1314779"/>
    <lineage>
        <taxon>Eukaryota</taxon>
        <taxon>Fungi</taxon>
        <taxon>Dikarya</taxon>
        <taxon>Ascomycota</taxon>
        <taxon>Pezizomycotina</taxon>
        <taxon>Dothideomycetes</taxon>
        <taxon>Dothideomycetes incertae sedis</taxon>
        <taxon>Zopfiaceae</taxon>
        <taxon>Zopfia</taxon>
    </lineage>
</organism>